<evidence type="ECO:0000256" key="3">
    <source>
        <dbReference type="ARBA" id="ARBA00022448"/>
    </source>
</evidence>
<name>A0A0F6R0P9_9CORY</name>
<dbReference type="HOGENOM" id="CLU_077931_0_0_11"/>
<keyword evidence="7 8" id="KW-0472">Membrane</keyword>
<feature type="transmembrane region" description="Helical" evidence="9">
    <location>
        <begin position="43"/>
        <end position="60"/>
    </location>
</feature>
<dbReference type="PIRSF" id="PIRSF016661">
    <property type="entry name" value="BioY"/>
    <property type="match status" value="1"/>
</dbReference>
<dbReference type="Pfam" id="PF02632">
    <property type="entry name" value="BioY"/>
    <property type="match status" value="1"/>
</dbReference>
<evidence type="ECO:0000313" key="10">
    <source>
        <dbReference type="EMBL" id="AKE41415.1"/>
    </source>
</evidence>
<evidence type="ECO:0000256" key="5">
    <source>
        <dbReference type="ARBA" id="ARBA00022692"/>
    </source>
</evidence>
<evidence type="ECO:0000256" key="6">
    <source>
        <dbReference type="ARBA" id="ARBA00022989"/>
    </source>
</evidence>
<comment type="subcellular location">
    <subcellularLocation>
        <location evidence="1 8">Cell membrane</location>
        <topology evidence="1 8">Multi-pass membrane protein</topology>
    </subcellularLocation>
</comment>
<keyword evidence="5 9" id="KW-0812">Transmembrane</keyword>
<evidence type="ECO:0000313" key="12">
    <source>
        <dbReference type="Proteomes" id="UP000033457"/>
    </source>
</evidence>
<dbReference type="Proteomes" id="UP000033457">
    <property type="component" value="Chromosome"/>
</dbReference>
<dbReference type="PANTHER" id="PTHR34295:SF4">
    <property type="entry name" value="BIOTIN TRANSPORTER BIOY-RELATED"/>
    <property type="match status" value="1"/>
</dbReference>
<accession>A0A0F6R0P9</accession>
<dbReference type="GO" id="GO:0015225">
    <property type="term" value="F:biotin transmembrane transporter activity"/>
    <property type="evidence" value="ECO:0007669"/>
    <property type="project" value="UniProtKB-UniRule"/>
</dbReference>
<dbReference type="PANTHER" id="PTHR34295">
    <property type="entry name" value="BIOTIN TRANSPORTER BIOY"/>
    <property type="match status" value="1"/>
</dbReference>
<comment type="similarity">
    <text evidence="2 8">Belongs to the BioY family.</text>
</comment>
<keyword evidence="12" id="KW-1185">Reference proteome</keyword>
<feature type="transmembrane region" description="Helical" evidence="9">
    <location>
        <begin position="98"/>
        <end position="118"/>
    </location>
</feature>
<dbReference type="STRING" id="35755.UL82_06245"/>
<keyword evidence="3 8" id="KW-0813">Transport</keyword>
<sequence length="196" mass="19988">MFSVLSTVVINSRNRLTDLAYIAVFSALIIVLAFVSIPVGAAGVPIVLQNAAIVLAGLVLGGRRGFLAAALFLGLGLLGLPVLAGGRSVLAALPGVSIGYLVGYLISPLVAGIIAYTARGRSKAQTTITFIIAAAVGLIIQYLCGSIGLVIRADMSFGAALAAQGAFVIPDAVKFSVVVIIALSVHAAFPDLMRKK</sequence>
<evidence type="ECO:0000256" key="2">
    <source>
        <dbReference type="ARBA" id="ARBA00010692"/>
    </source>
</evidence>
<dbReference type="EMBL" id="CP011312">
    <property type="protein sequence ID" value="AKE41415.1"/>
    <property type="molecule type" value="Genomic_DNA"/>
</dbReference>
<evidence type="ECO:0000256" key="8">
    <source>
        <dbReference type="PIRNR" id="PIRNR016661"/>
    </source>
</evidence>
<feature type="transmembrane region" description="Helical" evidence="9">
    <location>
        <begin position="130"/>
        <end position="152"/>
    </location>
</feature>
<feature type="transmembrane region" description="Helical" evidence="9">
    <location>
        <begin position="67"/>
        <end position="86"/>
    </location>
</feature>
<feature type="transmembrane region" description="Helical" evidence="9">
    <location>
        <begin position="172"/>
        <end position="189"/>
    </location>
</feature>
<protein>
    <recommendedName>
        <fullName evidence="8">Biotin transporter</fullName>
    </recommendedName>
</protein>
<dbReference type="AlphaFoldDB" id="A0A0F6R0P9"/>
<evidence type="ECO:0000256" key="9">
    <source>
        <dbReference type="SAM" id="Phobius"/>
    </source>
</evidence>
<feature type="transmembrane region" description="Helical" evidence="9">
    <location>
        <begin position="19"/>
        <end position="37"/>
    </location>
</feature>
<reference evidence="11 13" key="2">
    <citation type="submission" date="2018-12" db="EMBL/GenBank/DDBJ databases">
        <authorList>
            <consortium name="Pathogen Informatics"/>
        </authorList>
    </citation>
    <scope>NUCLEOTIDE SEQUENCE [LARGE SCALE GENOMIC DNA]</scope>
    <source>
        <strain evidence="11 13">NCTC949</strain>
    </source>
</reference>
<evidence type="ECO:0000313" key="11">
    <source>
        <dbReference type="EMBL" id="VEH08692.1"/>
    </source>
</evidence>
<gene>
    <name evidence="11" type="primary">bioY</name>
    <name evidence="11" type="ORF">NCTC949_01814</name>
    <name evidence="10" type="ORF">UL82_06245</name>
</gene>
<dbReference type="KEGG" id="cku:UL82_06245"/>
<proteinExistence type="inferred from homology"/>
<dbReference type="Proteomes" id="UP000271380">
    <property type="component" value="Chromosome"/>
</dbReference>
<evidence type="ECO:0000256" key="1">
    <source>
        <dbReference type="ARBA" id="ARBA00004651"/>
    </source>
</evidence>
<organism evidence="10 12">
    <name type="scientific">Corynebacterium kutscheri</name>
    <dbReference type="NCBI Taxonomy" id="35755"/>
    <lineage>
        <taxon>Bacteria</taxon>
        <taxon>Bacillati</taxon>
        <taxon>Actinomycetota</taxon>
        <taxon>Actinomycetes</taxon>
        <taxon>Mycobacteriales</taxon>
        <taxon>Corynebacteriaceae</taxon>
        <taxon>Corynebacterium</taxon>
    </lineage>
</organism>
<dbReference type="GO" id="GO:0005886">
    <property type="term" value="C:plasma membrane"/>
    <property type="evidence" value="ECO:0007669"/>
    <property type="project" value="UniProtKB-SubCell"/>
</dbReference>
<evidence type="ECO:0000256" key="7">
    <source>
        <dbReference type="ARBA" id="ARBA00023136"/>
    </source>
</evidence>
<dbReference type="EMBL" id="LR134377">
    <property type="protein sequence ID" value="VEH08692.1"/>
    <property type="molecule type" value="Genomic_DNA"/>
</dbReference>
<dbReference type="Gene3D" id="1.10.1760.20">
    <property type="match status" value="1"/>
</dbReference>
<evidence type="ECO:0000313" key="13">
    <source>
        <dbReference type="Proteomes" id="UP000271380"/>
    </source>
</evidence>
<keyword evidence="6 9" id="KW-1133">Transmembrane helix</keyword>
<evidence type="ECO:0000256" key="4">
    <source>
        <dbReference type="ARBA" id="ARBA00022475"/>
    </source>
</evidence>
<reference evidence="10 12" key="1">
    <citation type="journal article" date="2015" name="Genome Announc.">
        <title>Complete Genome Sequence of Corynebacterium kutscheri DSM 20755, a Corynebacterial Type Strain with Remarkably Low G+C Content of Chromosomal DNA.</title>
        <authorList>
            <person name="Ruckert C."/>
            <person name="Albersmeier A."/>
            <person name="Winkler A."/>
            <person name="Tauch A."/>
        </authorList>
    </citation>
    <scope>NUCLEOTIDE SEQUENCE [LARGE SCALE GENOMIC DNA]</scope>
    <source>
        <strain evidence="10 12">DSM 20755</strain>
    </source>
</reference>
<keyword evidence="4 8" id="KW-1003">Cell membrane</keyword>
<dbReference type="InterPro" id="IPR003784">
    <property type="entry name" value="BioY"/>
</dbReference>